<reference evidence="3" key="1">
    <citation type="journal article" date="2017" name="Viruses">
        <title>Characterization of Bacillus subtilis Viruses vB_BsuM-Goe2 and vB_BsuM-Goe3.</title>
        <authorList>
            <person name="Willms I.M."/>
            <person name="Hoppert M."/>
            <person name="Hertel R."/>
        </authorList>
    </citation>
    <scope>NUCLEOTIDE SEQUENCE [LARGE SCALE GENOMIC DNA]</scope>
</reference>
<dbReference type="Proteomes" id="UP000221795">
    <property type="component" value="Segment"/>
</dbReference>
<evidence type="ECO:0000313" key="4">
    <source>
        <dbReference type="Proteomes" id="UP000221795"/>
    </source>
</evidence>
<evidence type="ECO:0000313" key="3">
    <source>
        <dbReference type="EMBL" id="APZ82552.1"/>
    </source>
</evidence>
<name>A0A217ER43_BPGO3</name>
<dbReference type="InterPro" id="IPR024453">
    <property type="entry name" value="Peptidase_C92"/>
</dbReference>
<sequence length="159" mass="18226">MEEVLPGDVVFYRPLTLLGRIVSKVTKSEYSHVALVIGTNTVIEADKFIKTGFSVLNYDKKVHSVYRLDNISPEDRLKIVNAVLTMQDTSYDYSQIFGLFLRLVFHINTDMFNKANKFICSEIIDQAFISAGIPRKDQKNLGDVTPQELFEKYKLNRVI</sequence>
<gene>
    <name evidence="3" type="ORF">Goe3_c09100</name>
</gene>
<accession>A0A217ER43</accession>
<dbReference type="Gene3D" id="3.90.1720.10">
    <property type="entry name" value="endopeptidase domain like (from Nostoc punctiforme)"/>
    <property type="match status" value="1"/>
</dbReference>
<evidence type="ECO:0000256" key="1">
    <source>
        <dbReference type="ARBA" id="ARBA00034761"/>
    </source>
</evidence>
<organismHost>
    <name type="scientific">Bacillus subtilis</name>
    <dbReference type="NCBI Taxonomy" id="1423"/>
</organismHost>
<dbReference type="SUPFAM" id="SSF54001">
    <property type="entry name" value="Cysteine proteinases"/>
    <property type="match status" value="1"/>
</dbReference>
<dbReference type="InterPro" id="IPR038765">
    <property type="entry name" value="Papain-like_cys_pep_sf"/>
</dbReference>
<dbReference type="GO" id="GO:0001897">
    <property type="term" value="P:symbiont-mediated cytolysis of host cell"/>
    <property type="evidence" value="ECO:0007669"/>
    <property type="project" value="UniProtKB-ARBA"/>
</dbReference>
<keyword evidence="4" id="KW-1185">Reference proteome</keyword>
<protein>
    <recommendedName>
        <fullName evidence="2">Protein OPG091</fullName>
    </recommendedName>
</protein>
<organism evidence="3 4">
    <name type="scientific">Bacillus phage vB_BsuM-Goe3</name>
    <dbReference type="NCBI Taxonomy" id="1933063"/>
    <lineage>
        <taxon>Viruses</taxon>
        <taxon>Duplodnaviria</taxon>
        <taxon>Heunggongvirae</taxon>
        <taxon>Uroviricota</taxon>
        <taxon>Caudoviricetes</taxon>
        <taxon>Herelleviridae</taxon>
        <taxon>Bastillevirinae</taxon>
        <taxon>Grisebachstrassevirus</taxon>
        <taxon>Grisebachstrassevirus goe3</taxon>
    </lineage>
</organism>
<dbReference type="EMBL" id="KY368640">
    <property type="protein sequence ID" value="APZ82552.1"/>
    <property type="molecule type" value="Genomic_DNA"/>
</dbReference>
<evidence type="ECO:0000256" key="2">
    <source>
        <dbReference type="ARBA" id="ARBA00034814"/>
    </source>
</evidence>
<comment type="similarity">
    <text evidence="1">Belongs to the orthopoxvirus OPG091 family.</text>
</comment>
<dbReference type="Pfam" id="PF05708">
    <property type="entry name" value="Peptidase_C92"/>
    <property type="match status" value="1"/>
</dbReference>
<proteinExistence type="inferred from homology"/>